<dbReference type="Gene3D" id="3.40.50.300">
    <property type="entry name" value="P-loop containing nucleotide triphosphate hydrolases"/>
    <property type="match status" value="1"/>
</dbReference>
<evidence type="ECO:0000313" key="4">
    <source>
        <dbReference type="Proteomes" id="UP001165565"/>
    </source>
</evidence>
<evidence type="ECO:0000256" key="1">
    <source>
        <dbReference type="SAM" id="MobiDB-lite"/>
    </source>
</evidence>
<dbReference type="PANTHER" id="PTHR34301:SF8">
    <property type="entry name" value="ATPASE DOMAIN-CONTAINING PROTEIN"/>
    <property type="match status" value="1"/>
</dbReference>
<accession>A0AA41ZC00</accession>
<keyword evidence="4" id="KW-1185">Reference proteome</keyword>
<dbReference type="RefSeq" id="WP_179513275.1">
    <property type="nucleotide sequence ID" value="NZ_JANFAV010000014.1"/>
</dbReference>
<dbReference type="GO" id="GO:0005524">
    <property type="term" value="F:ATP binding"/>
    <property type="evidence" value="ECO:0007669"/>
    <property type="project" value="UniProtKB-KW"/>
</dbReference>
<dbReference type="Pfam" id="PF20703">
    <property type="entry name" value="nSTAND1"/>
    <property type="match status" value="1"/>
</dbReference>
<dbReference type="Proteomes" id="UP001165565">
    <property type="component" value="Unassembled WGS sequence"/>
</dbReference>
<dbReference type="AlphaFoldDB" id="A0AA41ZC00"/>
<feature type="compositionally biased region" description="Basic and acidic residues" evidence="1">
    <location>
        <begin position="61"/>
        <end position="73"/>
    </location>
</feature>
<proteinExistence type="predicted"/>
<dbReference type="SUPFAM" id="SSF52540">
    <property type="entry name" value="P-loop containing nucleoside triphosphate hydrolases"/>
    <property type="match status" value="1"/>
</dbReference>
<dbReference type="InterPro" id="IPR049052">
    <property type="entry name" value="nSTAND1"/>
</dbReference>
<dbReference type="PANTHER" id="PTHR34301">
    <property type="entry name" value="DNA-BINDING PROTEIN-RELATED"/>
    <property type="match status" value="1"/>
</dbReference>
<dbReference type="InterPro" id="IPR027417">
    <property type="entry name" value="P-loop_NTPase"/>
</dbReference>
<sequence length="440" mass="48250">MIWTRIVNFLLGRRPAPPPERVALVVPAHAGPLIRRASELPEDAHAAPLPRFRSSAADASRPARSDRQLDQRRQKLQRAFTPSQPVRDERRFAGRKETLVSLIRAVEEQNLHAVIFGDRGMGKTSMLHVFSRLAREARYIVRYTSCSETSEFDPIFRAITADIPLLYHADFDPTSEEAERGGTLADLLPEQTLTPVRISESLARLSGTRVLIMLDEFDRVQSIDFKRSIAELIKNLSDQSIPVQIVIAGVAGNLNELLEHIPSIRRNVAGIPVTGMADDEVRELIHMGEGASDLTFTDEARDDVVNAAQGSPYVAGLVAQYAASDALDRDSTEVETRDVHSGITRALGEVKVRMGPASQLHLRVLLADVPPEAVAPLAQEGLRNFGMVHGGSPSDTKRAMVIARAVEAGVLAADQSHGGRDFRFTDDSVALYLWLAACLV</sequence>
<feature type="region of interest" description="Disordered" evidence="1">
    <location>
        <begin position="45"/>
        <end position="88"/>
    </location>
</feature>
<evidence type="ECO:0000259" key="2">
    <source>
        <dbReference type="Pfam" id="PF20703"/>
    </source>
</evidence>
<organism evidence="3 4">
    <name type="scientific">Sphingomonas lycopersici</name>
    <dbReference type="NCBI Taxonomy" id="2951807"/>
    <lineage>
        <taxon>Bacteria</taxon>
        <taxon>Pseudomonadati</taxon>
        <taxon>Pseudomonadota</taxon>
        <taxon>Alphaproteobacteria</taxon>
        <taxon>Sphingomonadales</taxon>
        <taxon>Sphingomonadaceae</taxon>
        <taxon>Sphingomonas</taxon>
    </lineage>
</organism>
<reference evidence="3" key="1">
    <citation type="submission" date="2022-06" db="EMBL/GenBank/DDBJ databases">
        <title>Sphingomonas sp. nov. isolated from rhizosphere soil of tomato.</title>
        <authorList>
            <person name="Dong H."/>
            <person name="Gao R."/>
        </authorList>
    </citation>
    <scope>NUCLEOTIDE SEQUENCE</scope>
    <source>
        <strain evidence="3">MMSM24</strain>
    </source>
</reference>
<feature type="domain" description="Novel STAND NTPase 1" evidence="2">
    <location>
        <begin position="87"/>
        <end position="318"/>
    </location>
</feature>
<dbReference type="EMBL" id="JANFAV010000014">
    <property type="protein sequence ID" value="MCW6536547.1"/>
    <property type="molecule type" value="Genomic_DNA"/>
</dbReference>
<comment type="caution">
    <text evidence="3">The sequence shown here is derived from an EMBL/GenBank/DDBJ whole genome shotgun (WGS) entry which is preliminary data.</text>
</comment>
<protein>
    <submittedName>
        <fullName evidence="3">ATP-binding protein</fullName>
    </submittedName>
</protein>
<keyword evidence="3" id="KW-0067">ATP-binding</keyword>
<keyword evidence="3" id="KW-0547">Nucleotide-binding</keyword>
<gene>
    <name evidence="3" type="ORF">NEE01_17355</name>
</gene>
<name>A0AA41ZC00_9SPHN</name>
<evidence type="ECO:0000313" key="3">
    <source>
        <dbReference type="EMBL" id="MCW6536547.1"/>
    </source>
</evidence>